<keyword evidence="2" id="KW-0472">Membrane</keyword>
<dbReference type="InterPro" id="IPR001611">
    <property type="entry name" value="Leu-rich_rpt"/>
</dbReference>
<organism evidence="3 4">
    <name type="scientific">Aldrovandia affinis</name>
    <dbReference type="NCBI Taxonomy" id="143900"/>
    <lineage>
        <taxon>Eukaryota</taxon>
        <taxon>Metazoa</taxon>
        <taxon>Chordata</taxon>
        <taxon>Craniata</taxon>
        <taxon>Vertebrata</taxon>
        <taxon>Euteleostomi</taxon>
        <taxon>Actinopterygii</taxon>
        <taxon>Neopterygii</taxon>
        <taxon>Teleostei</taxon>
        <taxon>Notacanthiformes</taxon>
        <taxon>Halosauridae</taxon>
        <taxon>Aldrovandia</taxon>
    </lineage>
</organism>
<dbReference type="PANTHER" id="PTHR31450:SF3">
    <property type="entry name" value="TYPE III ENDOSOME MEMBRANE PROTEIN TEMP"/>
    <property type="match status" value="1"/>
</dbReference>
<dbReference type="InterPro" id="IPR032675">
    <property type="entry name" value="LRR_dom_sf"/>
</dbReference>
<keyword evidence="2" id="KW-1133">Transmembrane helix</keyword>
<evidence type="ECO:0000313" key="4">
    <source>
        <dbReference type="Proteomes" id="UP001221898"/>
    </source>
</evidence>
<dbReference type="SUPFAM" id="SSF52058">
    <property type="entry name" value="L domain-like"/>
    <property type="match status" value="1"/>
</dbReference>
<dbReference type="AlphaFoldDB" id="A0AAD7W355"/>
<comment type="caution">
    <text evidence="3">The sequence shown here is derived from an EMBL/GenBank/DDBJ whole genome shotgun (WGS) entry which is preliminary data.</text>
</comment>
<dbReference type="Pfam" id="PF13855">
    <property type="entry name" value="LRR_8"/>
    <property type="match status" value="1"/>
</dbReference>
<keyword evidence="4" id="KW-1185">Reference proteome</keyword>
<sequence>MREEEACSTLCPGVPQHRRAGSMTWLKRSLGVALCLWAVAVGAVPRTAGPCFLSAKEPSFNCSARKLTEVPAEVWANVTMLDLSQNSLNLTRPATLRALGRLERLVLLNLSGSYLPLLDGDTLAGLRSLRVLDLSACRLRDPLPAALRDLRALTFLDLHGNGRLKADPPAWLKDVRQVIWPGVQRGSDLGDTSGDAPSFLRKLLVEEDRGNQSRKEQGPGADVPAESHTGTYLIAALVTAVSISGLLVLAVKFKLFHRYMASYGHSLLFEGDATSQCSRAGLAVGMERPGYGLNGDAQPRDLDDDDGFIEDNYIQASERERAEREAKEEQGVEVESDDDLHFTIAGGGEPRADGGQAAVAGSAQHGQPTPACELSSL</sequence>
<evidence type="ECO:0000313" key="3">
    <source>
        <dbReference type="EMBL" id="KAJ8378484.1"/>
    </source>
</evidence>
<feature type="region of interest" description="Disordered" evidence="1">
    <location>
        <begin position="318"/>
        <end position="377"/>
    </location>
</feature>
<feature type="transmembrane region" description="Helical" evidence="2">
    <location>
        <begin position="232"/>
        <end position="251"/>
    </location>
</feature>
<proteinExistence type="predicted"/>
<dbReference type="Proteomes" id="UP001221898">
    <property type="component" value="Unassembled WGS sequence"/>
</dbReference>
<dbReference type="Gene3D" id="3.80.10.10">
    <property type="entry name" value="Ribonuclease Inhibitor"/>
    <property type="match status" value="1"/>
</dbReference>
<evidence type="ECO:0000256" key="2">
    <source>
        <dbReference type="SAM" id="Phobius"/>
    </source>
</evidence>
<name>A0AAD7W355_9TELE</name>
<gene>
    <name evidence="3" type="ORF">AAFF_G00239480</name>
</gene>
<accession>A0AAD7W355</accession>
<feature type="compositionally biased region" description="Basic and acidic residues" evidence="1">
    <location>
        <begin position="318"/>
        <end position="330"/>
    </location>
</feature>
<keyword evidence="2" id="KW-0812">Transmembrane</keyword>
<evidence type="ECO:0008006" key="5">
    <source>
        <dbReference type="Google" id="ProtNLM"/>
    </source>
</evidence>
<dbReference type="PANTHER" id="PTHR31450">
    <property type="entry name" value="LEUCINE-RICH REPEAT-CONTAINING PROTEIN 19 LRRC19 FAMILY MEMBER"/>
    <property type="match status" value="1"/>
</dbReference>
<reference evidence="3" key="1">
    <citation type="journal article" date="2023" name="Science">
        <title>Genome structures resolve the early diversification of teleost fishes.</title>
        <authorList>
            <person name="Parey E."/>
            <person name="Louis A."/>
            <person name="Montfort J."/>
            <person name="Bouchez O."/>
            <person name="Roques C."/>
            <person name="Iampietro C."/>
            <person name="Lluch J."/>
            <person name="Castinel A."/>
            <person name="Donnadieu C."/>
            <person name="Desvignes T."/>
            <person name="Floi Bucao C."/>
            <person name="Jouanno E."/>
            <person name="Wen M."/>
            <person name="Mejri S."/>
            <person name="Dirks R."/>
            <person name="Jansen H."/>
            <person name="Henkel C."/>
            <person name="Chen W.J."/>
            <person name="Zahm M."/>
            <person name="Cabau C."/>
            <person name="Klopp C."/>
            <person name="Thompson A.W."/>
            <person name="Robinson-Rechavi M."/>
            <person name="Braasch I."/>
            <person name="Lecointre G."/>
            <person name="Bobe J."/>
            <person name="Postlethwait J.H."/>
            <person name="Berthelot C."/>
            <person name="Roest Crollius H."/>
            <person name="Guiguen Y."/>
        </authorList>
    </citation>
    <scope>NUCLEOTIDE SEQUENCE</scope>
    <source>
        <strain evidence="3">NC1722</strain>
    </source>
</reference>
<evidence type="ECO:0000256" key="1">
    <source>
        <dbReference type="SAM" id="MobiDB-lite"/>
    </source>
</evidence>
<dbReference type="EMBL" id="JAINUG010000319">
    <property type="protein sequence ID" value="KAJ8378484.1"/>
    <property type="molecule type" value="Genomic_DNA"/>
</dbReference>
<protein>
    <recommendedName>
        <fullName evidence="5">Leucine-rich repeat-containing protein 19</fullName>
    </recommendedName>
</protein>